<dbReference type="InterPro" id="IPR018244">
    <property type="entry name" value="Allrgn_V5/Tpx1_CS"/>
</dbReference>
<name>A0A9Q0MXI0_9DIPT</name>
<sequence length="161" mass="18222">MVPYHDYQGTNSQGLFLGCVTTDEEAILNDLSDGLDDDEGCIALNSLAVKCAQYYTGIRKIDHSCPYKKDAGENLAYSSWDQERNQFAGFCTKMWYDEGKTYNYNNPGFSPTTGHFTQLVWVNSQRFGFGYAHVNDYTVGVGLYRPSGNFRGEYEKNVLRP</sequence>
<evidence type="ECO:0000313" key="5">
    <source>
        <dbReference type="Proteomes" id="UP001151699"/>
    </source>
</evidence>
<proteinExistence type="predicted"/>
<evidence type="ECO:0000256" key="1">
    <source>
        <dbReference type="ARBA" id="ARBA00004613"/>
    </source>
</evidence>
<keyword evidence="5" id="KW-1185">Reference proteome</keyword>
<dbReference type="PANTHER" id="PTHR10334">
    <property type="entry name" value="CYSTEINE-RICH SECRETORY PROTEIN-RELATED"/>
    <property type="match status" value="1"/>
</dbReference>
<feature type="domain" description="SCP" evidence="3">
    <location>
        <begin position="22"/>
        <end position="152"/>
    </location>
</feature>
<dbReference type="GO" id="GO:0005576">
    <property type="term" value="C:extracellular region"/>
    <property type="evidence" value="ECO:0007669"/>
    <property type="project" value="UniProtKB-SubCell"/>
</dbReference>
<evidence type="ECO:0000313" key="4">
    <source>
        <dbReference type="EMBL" id="KAJ6639655.1"/>
    </source>
</evidence>
<organism evidence="4 5">
    <name type="scientific">Pseudolycoriella hygida</name>
    <dbReference type="NCBI Taxonomy" id="35572"/>
    <lineage>
        <taxon>Eukaryota</taxon>
        <taxon>Metazoa</taxon>
        <taxon>Ecdysozoa</taxon>
        <taxon>Arthropoda</taxon>
        <taxon>Hexapoda</taxon>
        <taxon>Insecta</taxon>
        <taxon>Pterygota</taxon>
        <taxon>Neoptera</taxon>
        <taxon>Endopterygota</taxon>
        <taxon>Diptera</taxon>
        <taxon>Nematocera</taxon>
        <taxon>Sciaroidea</taxon>
        <taxon>Sciaridae</taxon>
        <taxon>Pseudolycoriella</taxon>
    </lineage>
</organism>
<dbReference type="Proteomes" id="UP001151699">
    <property type="component" value="Chromosome X"/>
</dbReference>
<dbReference type="InterPro" id="IPR014044">
    <property type="entry name" value="CAP_dom"/>
</dbReference>
<dbReference type="EMBL" id="WJQU01000003">
    <property type="protein sequence ID" value="KAJ6639655.1"/>
    <property type="molecule type" value="Genomic_DNA"/>
</dbReference>
<comment type="subcellular location">
    <subcellularLocation>
        <location evidence="1">Secreted</location>
    </subcellularLocation>
</comment>
<dbReference type="PROSITE" id="PS01009">
    <property type="entry name" value="CRISP_1"/>
    <property type="match status" value="1"/>
</dbReference>
<reference evidence="4" key="1">
    <citation type="submission" date="2022-07" db="EMBL/GenBank/DDBJ databases">
        <authorList>
            <person name="Trinca V."/>
            <person name="Uliana J.V.C."/>
            <person name="Torres T.T."/>
            <person name="Ward R.J."/>
            <person name="Monesi N."/>
        </authorList>
    </citation>
    <scope>NUCLEOTIDE SEQUENCE</scope>
    <source>
        <strain evidence="4">HSMRA1968</strain>
        <tissue evidence="4">Whole embryos</tissue>
    </source>
</reference>
<comment type="caution">
    <text evidence="4">The sequence shown here is derived from an EMBL/GenBank/DDBJ whole genome shotgun (WGS) entry which is preliminary data.</text>
</comment>
<dbReference type="OrthoDB" id="337038at2759"/>
<evidence type="ECO:0000259" key="3">
    <source>
        <dbReference type="SMART" id="SM00198"/>
    </source>
</evidence>
<dbReference type="Pfam" id="PF00188">
    <property type="entry name" value="CAP"/>
    <property type="match status" value="1"/>
</dbReference>
<dbReference type="SUPFAM" id="SSF55797">
    <property type="entry name" value="PR-1-like"/>
    <property type="match status" value="1"/>
</dbReference>
<evidence type="ECO:0000256" key="2">
    <source>
        <dbReference type="ARBA" id="ARBA00022525"/>
    </source>
</evidence>
<dbReference type="InterPro" id="IPR001283">
    <property type="entry name" value="CRISP-related"/>
</dbReference>
<accession>A0A9Q0MXI0</accession>
<gene>
    <name evidence="4" type="primary">GLIPR2_2</name>
    <name evidence="4" type="ORF">Bhyg_12402</name>
</gene>
<dbReference type="Gene3D" id="3.40.33.10">
    <property type="entry name" value="CAP"/>
    <property type="match status" value="1"/>
</dbReference>
<dbReference type="SMART" id="SM00198">
    <property type="entry name" value="SCP"/>
    <property type="match status" value="1"/>
</dbReference>
<keyword evidence="2" id="KW-0964">Secreted</keyword>
<protein>
    <submittedName>
        <fullName evidence="4">Golgi-associated plant pathogenesis-related protein 1</fullName>
    </submittedName>
</protein>
<dbReference type="AlphaFoldDB" id="A0A9Q0MXI0"/>
<dbReference type="InterPro" id="IPR035940">
    <property type="entry name" value="CAP_sf"/>
</dbReference>
<dbReference type="PRINTS" id="PR00837">
    <property type="entry name" value="V5TPXLIKE"/>
</dbReference>